<evidence type="ECO:0000313" key="2">
    <source>
        <dbReference type="Proteomes" id="UP000320055"/>
    </source>
</evidence>
<reference evidence="1 2" key="1">
    <citation type="submission" date="2019-01" db="EMBL/GenBank/DDBJ databases">
        <authorList>
            <person name="Brito A."/>
        </authorList>
    </citation>
    <scope>NUCLEOTIDE SEQUENCE [LARGE SCALE GENOMIC DNA]</scope>
    <source>
        <strain evidence="1">1</strain>
    </source>
</reference>
<dbReference type="RefSeq" id="WP_186375853.1">
    <property type="nucleotide sequence ID" value="NZ_LR213787.1"/>
</dbReference>
<dbReference type="EMBL" id="CAACVJ010000190">
    <property type="protein sequence ID" value="VEP14518.1"/>
    <property type="molecule type" value="Genomic_DNA"/>
</dbReference>
<evidence type="ECO:0000313" key="1">
    <source>
        <dbReference type="EMBL" id="VEP14518.1"/>
    </source>
</evidence>
<dbReference type="Proteomes" id="UP000320055">
    <property type="component" value="Unassembled WGS sequence"/>
</dbReference>
<organism evidence="1 2">
    <name type="scientific">Hyella patelloides LEGE 07179</name>
    <dbReference type="NCBI Taxonomy" id="945734"/>
    <lineage>
        <taxon>Bacteria</taxon>
        <taxon>Bacillati</taxon>
        <taxon>Cyanobacteriota</taxon>
        <taxon>Cyanophyceae</taxon>
        <taxon>Pleurocapsales</taxon>
        <taxon>Hyellaceae</taxon>
        <taxon>Hyella</taxon>
    </lineage>
</organism>
<gene>
    <name evidence="1" type="ORF">H1P_270011</name>
</gene>
<name>A0A563VT01_9CYAN</name>
<keyword evidence="2" id="KW-1185">Reference proteome</keyword>
<proteinExistence type="predicted"/>
<protein>
    <submittedName>
        <fullName evidence="1">Uncharacterized protein</fullName>
    </submittedName>
</protein>
<accession>A0A563VT01</accession>
<dbReference type="AlphaFoldDB" id="A0A563VT01"/>
<sequence length="48" mass="5278">MVLLEANSVSAAIGVAPLKKTTIKRGQIVAQSNYSRKCQENVKLRLCF</sequence>